<evidence type="ECO:0000256" key="1">
    <source>
        <dbReference type="PROSITE-ProRule" id="PRU00023"/>
    </source>
</evidence>
<dbReference type="Pfam" id="PF12796">
    <property type="entry name" value="Ank_2"/>
    <property type="match status" value="1"/>
</dbReference>
<gene>
    <name evidence="4" type="ORF">LY90DRAFT_449243</name>
</gene>
<feature type="compositionally biased region" description="Low complexity" evidence="2">
    <location>
        <begin position="832"/>
        <end position="857"/>
    </location>
</feature>
<sequence>MEFSKERGSTPSLRRVGSRMLEEVIHIQEEDKGKTTIPLKSPTADSENSYIFEDEILEDPILLNRQKREKMFKLFTWAASNGDFDKLKELLENEEKRKWIDINGKDESGNTALIYTACFAHAKCAYLLIQHGADVNIADKFGWTALVWASNNHHDELVRIMLAGGADPELKLSTGKTVKDYAMHLPDNEKLLKILSNPPTPFNPEYTFDNGEPLFEYDPLFNYKLSNLALNEVEAYTEEEISDDFFMPFSWDKCDGDQMFVFDEAQLETLCDYVVLCIQPQKKPEKIYIPANIIFLAARYAYYYNSTELLKKFFDTILKKVGVLLKKLQQKPDVNVNIFWLTNLLQLLCYLKKDSELVVSTVEYQYEISELINEYYINLIQHLEERLEDVIEPCLMQYNTIPGIENIKFESSFSRLGRRMGFKAQLEKGNSRLPKKTTKLSGARLEQYTPQTVINILSSILRVLRTYRVHTSVIQQIIQQLLYFINAEIFNRLLTDSDYCCRSKAMQIRLNISNLEDWIRETIQFIADIDSKEMEDIEENHQYIINNQFMRQLAPSIKMCQLLQVCTSFTDLESFFDIAETIVRDELASAIASNDGCTTITNPDSNNANLSMAQMRIVFDLYRYEVNEPKINHDIIKYINRQIKRIKEEEKNGISESTGTVSSYSLSVNDLINDNQSNTGSSFSLYKKLAEEDDDARTYASSTVSTAFECEDPLMELLDSKLILPFGVPVWREADRSFMCRNTPYLTKETVDEIDHMCKEKDRILKEELNQVEDTSSPIRFTLSPSPVTPHNKSKSLFNNNNSNNNKASTSSNNNRSNNGSSQHLHPNNVINSPKTPRTPTSPSRSKSPNNSNPTSPYIRNKPVLPPLPPLTNKNRPVLPPLPPLTNKNRPHK</sequence>
<dbReference type="SUPFAM" id="SSF48403">
    <property type="entry name" value="Ankyrin repeat"/>
    <property type="match status" value="1"/>
</dbReference>
<dbReference type="GO" id="GO:0051020">
    <property type="term" value="F:GTPase binding"/>
    <property type="evidence" value="ECO:0007669"/>
    <property type="project" value="TreeGrafter"/>
</dbReference>
<dbReference type="Gene3D" id="1.25.40.20">
    <property type="entry name" value="Ankyrin repeat-containing domain"/>
    <property type="match status" value="1"/>
</dbReference>
<dbReference type="AlphaFoldDB" id="A0A1Y2FCR8"/>
<accession>A0A1Y2FCR8</accession>
<dbReference type="STRING" id="1754190.A0A1Y2FCR8"/>
<dbReference type="Proteomes" id="UP000193920">
    <property type="component" value="Unassembled WGS sequence"/>
</dbReference>
<dbReference type="PANTHER" id="PTHR16027">
    <property type="entry name" value="DILUTE DOMAIN-CONTAINING PROTEIN YPR089W"/>
    <property type="match status" value="1"/>
</dbReference>
<feature type="repeat" description="ANK" evidence="1">
    <location>
        <begin position="108"/>
        <end position="140"/>
    </location>
</feature>
<dbReference type="SMART" id="SM01132">
    <property type="entry name" value="DIL"/>
    <property type="match status" value="1"/>
</dbReference>
<dbReference type="OrthoDB" id="426293at2759"/>
<evidence type="ECO:0000259" key="3">
    <source>
        <dbReference type="PROSITE" id="PS51126"/>
    </source>
</evidence>
<evidence type="ECO:0000256" key="2">
    <source>
        <dbReference type="SAM" id="MobiDB-lite"/>
    </source>
</evidence>
<evidence type="ECO:0000313" key="5">
    <source>
        <dbReference type="Proteomes" id="UP000193920"/>
    </source>
</evidence>
<dbReference type="InterPro" id="IPR002710">
    <property type="entry name" value="Dilute_dom"/>
</dbReference>
<reference evidence="4 5" key="1">
    <citation type="submission" date="2016-08" db="EMBL/GenBank/DDBJ databases">
        <title>A Parts List for Fungal Cellulosomes Revealed by Comparative Genomics.</title>
        <authorList>
            <consortium name="DOE Joint Genome Institute"/>
            <person name="Haitjema C.H."/>
            <person name="Gilmore S.P."/>
            <person name="Henske J.K."/>
            <person name="Solomon K.V."/>
            <person name="De Groot R."/>
            <person name="Kuo A."/>
            <person name="Mondo S.J."/>
            <person name="Salamov A.A."/>
            <person name="Labutti K."/>
            <person name="Zhao Z."/>
            <person name="Chiniquy J."/>
            <person name="Barry K."/>
            <person name="Brewer H.M."/>
            <person name="Purvine S.O."/>
            <person name="Wright A.T."/>
            <person name="Boxma B."/>
            <person name="Van Alen T."/>
            <person name="Hackstein J.H."/>
            <person name="Baker S.E."/>
            <person name="Grigoriev I.V."/>
            <person name="O'Malley M.A."/>
        </authorList>
    </citation>
    <scope>NUCLEOTIDE SEQUENCE [LARGE SCALE GENOMIC DNA]</scope>
    <source>
        <strain evidence="4 5">G1</strain>
    </source>
</reference>
<dbReference type="InterPro" id="IPR052072">
    <property type="entry name" value="Vascular_dev_regulator"/>
</dbReference>
<dbReference type="Pfam" id="PF01843">
    <property type="entry name" value="DIL"/>
    <property type="match status" value="1"/>
</dbReference>
<dbReference type="InterPro" id="IPR036770">
    <property type="entry name" value="Ankyrin_rpt-contain_sf"/>
</dbReference>
<protein>
    <recommendedName>
        <fullName evidence="3">Dilute domain-containing protein</fullName>
    </recommendedName>
</protein>
<dbReference type="PANTHER" id="PTHR16027:SF6">
    <property type="entry name" value="DILUTE DOMAIN-CONTAINING PROTEIN"/>
    <property type="match status" value="1"/>
</dbReference>
<evidence type="ECO:0000313" key="4">
    <source>
        <dbReference type="EMBL" id="ORY81712.1"/>
    </source>
</evidence>
<keyword evidence="5" id="KW-1185">Reference proteome</keyword>
<feature type="compositionally biased region" description="Low complexity" evidence="2">
    <location>
        <begin position="795"/>
        <end position="822"/>
    </location>
</feature>
<dbReference type="PROSITE" id="PS50088">
    <property type="entry name" value="ANK_REPEAT"/>
    <property type="match status" value="1"/>
</dbReference>
<organism evidence="4 5">
    <name type="scientific">Neocallimastix californiae</name>
    <dbReference type="NCBI Taxonomy" id="1754190"/>
    <lineage>
        <taxon>Eukaryota</taxon>
        <taxon>Fungi</taxon>
        <taxon>Fungi incertae sedis</taxon>
        <taxon>Chytridiomycota</taxon>
        <taxon>Chytridiomycota incertae sedis</taxon>
        <taxon>Neocallimastigomycetes</taxon>
        <taxon>Neocallimastigales</taxon>
        <taxon>Neocallimastigaceae</taxon>
        <taxon>Neocallimastix</taxon>
    </lineage>
</organism>
<keyword evidence="1" id="KW-0040">ANK repeat</keyword>
<feature type="domain" description="Dilute" evidence="3">
    <location>
        <begin position="315"/>
        <end position="645"/>
    </location>
</feature>
<dbReference type="PROSITE" id="PS51126">
    <property type="entry name" value="DILUTE"/>
    <property type="match status" value="1"/>
</dbReference>
<dbReference type="InterPro" id="IPR002110">
    <property type="entry name" value="Ankyrin_rpt"/>
</dbReference>
<feature type="region of interest" description="Disordered" evidence="2">
    <location>
        <begin position="776"/>
        <end position="893"/>
    </location>
</feature>
<dbReference type="PROSITE" id="PS50297">
    <property type="entry name" value="ANK_REP_REGION"/>
    <property type="match status" value="1"/>
</dbReference>
<feature type="compositionally biased region" description="Polar residues" evidence="2">
    <location>
        <begin position="776"/>
        <end position="791"/>
    </location>
</feature>
<comment type="caution">
    <text evidence="4">The sequence shown here is derived from an EMBL/GenBank/DDBJ whole genome shotgun (WGS) entry which is preliminary data.</text>
</comment>
<dbReference type="SMART" id="SM00248">
    <property type="entry name" value="ANK"/>
    <property type="match status" value="3"/>
</dbReference>
<dbReference type="EMBL" id="MCOG01000010">
    <property type="protein sequence ID" value="ORY81712.1"/>
    <property type="molecule type" value="Genomic_DNA"/>
</dbReference>
<proteinExistence type="predicted"/>
<name>A0A1Y2FCR8_9FUNG</name>